<dbReference type="InterPro" id="IPR055411">
    <property type="entry name" value="LRR_FXL15/At3g58940/PEG3-like"/>
</dbReference>
<dbReference type="PROSITE" id="PS50181">
    <property type="entry name" value="FBOX"/>
    <property type="match status" value="1"/>
</dbReference>
<dbReference type="InterPro" id="IPR050232">
    <property type="entry name" value="FBL13/AtMIF1-like"/>
</dbReference>
<dbReference type="Proteomes" id="UP000694853">
    <property type="component" value="Unplaced"/>
</dbReference>
<dbReference type="SUPFAM" id="SSF81383">
    <property type="entry name" value="F-box domain"/>
    <property type="match status" value="1"/>
</dbReference>
<dbReference type="Gene3D" id="1.20.1280.50">
    <property type="match status" value="1"/>
</dbReference>
<proteinExistence type="predicted"/>
<accession>A0A8B8KI68</accession>
<dbReference type="InterPro" id="IPR032675">
    <property type="entry name" value="LRR_dom_sf"/>
</dbReference>
<dbReference type="Gene3D" id="3.80.10.10">
    <property type="entry name" value="Ribonuclease Inhibitor"/>
    <property type="match status" value="1"/>
</dbReference>
<dbReference type="RefSeq" id="XP_027342933.1">
    <property type="nucleotide sequence ID" value="XM_027487132.1"/>
</dbReference>
<dbReference type="SMART" id="SM00256">
    <property type="entry name" value="FBOX"/>
    <property type="match status" value="1"/>
</dbReference>
<sequence length="333" mass="38504">MRNEGEDRISALPDEILCEILSLIPSKEATRTCVLSSRWRSLWRMVPAFDFVLMPSHTPDNLFLIIDNFMSQRTTQRITRFSFECKKHLRRFPNVKEQWISAAVAGKVESLNITLCMSFYNVGLCMCRVLPLPDSLFTCATLVTLKLKGRGDLHAIPSSVYLPSLKNLELIVKYIERTVLWRILCGCPAIETFDVSRIFVNRLSKRLRLVRNSRGNKLLILGHRLVEIRSDCDHDYVRDCLFEDLKNVVNAHAFVTVYKPSDKHRFLFTMLKELCNVKYLTLSLCDLKDETSFTAALPEFHNLIRLKTNHAKTQMFLEQFTGKCPKLEVLVLN</sequence>
<organism evidence="2 3">
    <name type="scientific">Abrus precatorius</name>
    <name type="common">Indian licorice</name>
    <name type="synonym">Glycine abrus</name>
    <dbReference type="NCBI Taxonomy" id="3816"/>
    <lineage>
        <taxon>Eukaryota</taxon>
        <taxon>Viridiplantae</taxon>
        <taxon>Streptophyta</taxon>
        <taxon>Embryophyta</taxon>
        <taxon>Tracheophyta</taxon>
        <taxon>Spermatophyta</taxon>
        <taxon>Magnoliopsida</taxon>
        <taxon>eudicotyledons</taxon>
        <taxon>Gunneridae</taxon>
        <taxon>Pentapetalae</taxon>
        <taxon>rosids</taxon>
        <taxon>fabids</taxon>
        <taxon>Fabales</taxon>
        <taxon>Fabaceae</taxon>
        <taxon>Papilionoideae</taxon>
        <taxon>50 kb inversion clade</taxon>
        <taxon>NPAAA clade</taxon>
        <taxon>indigoferoid/millettioid clade</taxon>
        <taxon>Abreae</taxon>
        <taxon>Abrus</taxon>
    </lineage>
</organism>
<name>A0A8B8KI68_ABRPR</name>
<dbReference type="CDD" id="cd22160">
    <property type="entry name" value="F-box_AtFBL13-like"/>
    <property type="match status" value="1"/>
</dbReference>
<feature type="domain" description="F-box" evidence="1">
    <location>
        <begin position="6"/>
        <end position="42"/>
    </location>
</feature>
<reference evidence="3" key="2">
    <citation type="submission" date="2025-08" db="UniProtKB">
        <authorList>
            <consortium name="RefSeq"/>
        </authorList>
    </citation>
    <scope>IDENTIFICATION</scope>
    <source>
        <tissue evidence="3">Young leaves</tissue>
    </source>
</reference>
<dbReference type="OrthoDB" id="1434696at2759"/>
<evidence type="ECO:0000259" key="1">
    <source>
        <dbReference type="PROSITE" id="PS50181"/>
    </source>
</evidence>
<dbReference type="GeneID" id="113855485"/>
<reference evidence="2" key="1">
    <citation type="journal article" date="2019" name="Toxins">
        <title>Detection of Abrin-Like and Prepropulchellin-Like Toxin Genes and Transcripts Using Whole Genome Sequencing and Full-Length Transcript Sequencing of Abrus precatorius.</title>
        <authorList>
            <person name="Hovde B.T."/>
            <person name="Daligault H.E."/>
            <person name="Hanschen E.R."/>
            <person name="Kunde Y.A."/>
            <person name="Johnson M.B."/>
            <person name="Starkenburg S.R."/>
            <person name="Johnson S.L."/>
        </authorList>
    </citation>
    <scope>NUCLEOTIDE SEQUENCE [LARGE SCALE GENOMIC DNA]</scope>
</reference>
<protein>
    <submittedName>
        <fullName evidence="3">F-box/FBD/LRR-repeat protein At1g78760</fullName>
    </submittedName>
</protein>
<evidence type="ECO:0000313" key="2">
    <source>
        <dbReference type="Proteomes" id="UP000694853"/>
    </source>
</evidence>
<evidence type="ECO:0000313" key="3">
    <source>
        <dbReference type="RefSeq" id="XP_027342933.1"/>
    </source>
</evidence>
<dbReference type="Pfam" id="PF24758">
    <property type="entry name" value="LRR_At5g56370"/>
    <property type="match status" value="1"/>
</dbReference>
<dbReference type="InterPro" id="IPR053781">
    <property type="entry name" value="F-box_AtFBL13-like"/>
</dbReference>
<dbReference type="Pfam" id="PF00646">
    <property type="entry name" value="F-box"/>
    <property type="match status" value="1"/>
</dbReference>
<dbReference type="InterPro" id="IPR036047">
    <property type="entry name" value="F-box-like_dom_sf"/>
</dbReference>
<gene>
    <name evidence="3" type="primary">LOC113855485</name>
</gene>
<dbReference type="PANTHER" id="PTHR31900">
    <property type="entry name" value="F-BOX/RNI SUPERFAMILY PROTEIN-RELATED"/>
    <property type="match status" value="1"/>
</dbReference>
<dbReference type="SUPFAM" id="SSF52047">
    <property type="entry name" value="RNI-like"/>
    <property type="match status" value="1"/>
</dbReference>
<dbReference type="InterPro" id="IPR001810">
    <property type="entry name" value="F-box_dom"/>
</dbReference>
<dbReference type="KEGG" id="aprc:113855485"/>
<dbReference type="PANTHER" id="PTHR31900:SF34">
    <property type="entry name" value="EMB|CAB62440.1-RELATED"/>
    <property type="match status" value="1"/>
</dbReference>
<keyword evidence="2" id="KW-1185">Reference proteome</keyword>
<dbReference type="AlphaFoldDB" id="A0A8B8KI68"/>